<dbReference type="AlphaFoldDB" id="A0A4V3CK37"/>
<dbReference type="GO" id="GO:0000976">
    <property type="term" value="F:transcription cis-regulatory region binding"/>
    <property type="evidence" value="ECO:0007669"/>
    <property type="project" value="TreeGrafter"/>
</dbReference>
<sequence>MPQPRAARLRKEAAICAEAERQFAQYGFEGASLENIAAALGLSRHNLLYYYPSKELLYRTVLDGVLAEWLARMAGIVSGADPEAAMREYIAAKLRFSRERPAGSQVFAREVMAGAPRFRDAIEAQVLPALNADVKTFERWAREKRIARLDYRHLMFTIWASTQAYADLAPQFALLLGKPALEEGDYAAAEGLICQLVLGGLLAGTKA</sequence>
<dbReference type="Gene3D" id="1.10.10.60">
    <property type="entry name" value="Homeodomain-like"/>
    <property type="match status" value="1"/>
</dbReference>
<dbReference type="InterPro" id="IPR036271">
    <property type="entry name" value="Tet_transcr_reg_TetR-rel_C_sf"/>
</dbReference>
<comment type="caution">
    <text evidence="4">The sequence shown here is derived from an EMBL/GenBank/DDBJ whole genome shotgun (WGS) entry which is preliminary data.</text>
</comment>
<dbReference type="InterPro" id="IPR009057">
    <property type="entry name" value="Homeodomain-like_sf"/>
</dbReference>
<evidence type="ECO:0000313" key="5">
    <source>
        <dbReference type="Proteomes" id="UP000295357"/>
    </source>
</evidence>
<feature type="domain" description="HTH tetR-type" evidence="3">
    <location>
        <begin position="9"/>
        <end position="69"/>
    </location>
</feature>
<dbReference type="Pfam" id="PF00440">
    <property type="entry name" value="TetR_N"/>
    <property type="match status" value="1"/>
</dbReference>
<dbReference type="GO" id="GO:0003700">
    <property type="term" value="F:DNA-binding transcription factor activity"/>
    <property type="evidence" value="ECO:0007669"/>
    <property type="project" value="TreeGrafter"/>
</dbReference>
<evidence type="ECO:0000256" key="1">
    <source>
        <dbReference type="ARBA" id="ARBA00023125"/>
    </source>
</evidence>
<dbReference type="InterPro" id="IPR001647">
    <property type="entry name" value="HTH_TetR"/>
</dbReference>
<dbReference type="PANTHER" id="PTHR30055:SF196">
    <property type="entry name" value="HTH-TYPE TRANSCRIPTIONAL REGULATOR RUTR"/>
    <property type="match status" value="1"/>
</dbReference>
<protein>
    <submittedName>
        <fullName evidence="4">TetR family transcriptional regulator</fullName>
    </submittedName>
</protein>
<dbReference type="SUPFAM" id="SSF46689">
    <property type="entry name" value="Homeodomain-like"/>
    <property type="match status" value="1"/>
</dbReference>
<keyword evidence="1 2" id="KW-0238">DNA-binding</keyword>
<organism evidence="4 5">
    <name type="scientific">Roseateles asaccharophilus</name>
    <dbReference type="NCBI Taxonomy" id="582607"/>
    <lineage>
        <taxon>Bacteria</taxon>
        <taxon>Pseudomonadati</taxon>
        <taxon>Pseudomonadota</taxon>
        <taxon>Betaproteobacteria</taxon>
        <taxon>Burkholderiales</taxon>
        <taxon>Sphaerotilaceae</taxon>
        <taxon>Roseateles</taxon>
    </lineage>
</organism>
<name>A0A4V3CK37_9BURK</name>
<dbReference type="PANTHER" id="PTHR30055">
    <property type="entry name" value="HTH-TYPE TRANSCRIPTIONAL REGULATOR RUTR"/>
    <property type="match status" value="1"/>
</dbReference>
<dbReference type="Pfam" id="PF08362">
    <property type="entry name" value="TetR_C_3"/>
    <property type="match status" value="1"/>
</dbReference>
<dbReference type="Gene3D" id="1.10.357.10">
    <property type="entry name" value="Tetracycline Repressor, domain 2"/>
    <property type="match status" value="1"/>
</dbReference>
<keyword evidence="5" id="KW-1185">Reference proteome</keyword>
<dbReference type="InterPro" id="IPR050109">
    <property type="entry name" value="HTH-type_TetR-like_transc_reg"/>
</dbReference>
<gene>
    <name evidence="4" type="ORF">DFR39_102354</name>
</gene>
<accession>A0A4V3CK37</accession>
<dbReference type="OrthoDB" id="6860332at2"/>
<dbReference type="Proteomes" id="UP000295357">
    <property type="component" value="Unassembled WGS sequence"/>
</dbReference>
<dbReference type="PROSITE" id="PS50977">
    <property type="entry name" value="HTH_TETR_2"/>
    <property type="match status" value="1"/>
</dbReference>
<dbReference type="GO" id="GO:0045892">
    <property type="term" value="P:negative regulation of DNA-templated transcription"/>
    <property type="evidence" value="ECO:0007669"/>
    <property type="project" value="InterPro"/>
</dbReference>
<dbReference type="EMBL" id="SNXE01000002">
    <property type="protein sequence ID" value="TDP11966.1"/>
    <property type="molecule type" value="Genomic_DNA"/>
</dbReference>
<dbReference type="InterPro" id="IPR013573">
    <property type="entry name" value="Tscrpt_reg_YcdC_C"/>
</dbReference>
<reference evidence="4 5" key="1">
    <citation type="submission" date="2019-03" db="EMBL/GenBank/DDBJ databases">
        <title>Genomic Encyclopedia of Type Strains, Phase IV (KMG-IV): sequencing the most valuable type-strain genomes for metagenomic binning, comparative biology and taxonomic classification.</title>
        <authorList>
            <person name="Goeker M."/>
        </authorList>
    </citation>
    <scope>NUCLEOTIDE SEQUENCE [LARGE SCALE GENOMIC DNA]</scope>
    <source>
        <strain evidence="4 5">DSM 25082</strain>
    </source>
</reference>
<dbReference type="SUPFAM" id="SSF48498">
    <property type="entry name" value="Tetracyclin repressor-like, C-terminal domain"/>
    <property type="match status" value="1"/>
</dbReference>
<proteinExistence type="predicted"/>
<evidence type="ECO:0000259" key="3">
    <source>
        <dbReference type="PROSITE" id="PS50977"/>
    </source>
</evidence>
<evidence type="ECO:0000313" key="4">
    <source>
        <dbReference type="EMBL" id="TDP11966.1"/>
    </source>
</evidence>
<dbReference type="RefSeq" id="WP_133602728.1">
    <property type="nucleotide sequence ID" value="NZ_JAUFPJ010000002.1"/>
</dbReference>
<evidence type="ECO:0000256" key="2">
    <source>
        <dbReference type="PROSITE-ProRule" id="PRU00335"/>
    </source>
</evidence>
<feature type="DNA-binding region" description="H-T-H motif" evidence="2">
    <location>
        <begin position="32"/>
        <end position="51"/>
    </location>
</feature>